<reference evidence="2 3" key="1">
    <citation type="journal article" date="2016" name="Nat. Commun.">
        <title>Thousands of microbial genomes shed light on interconnected biogeochemical processes in an aquifer system.</title>
        <authorList>
            <person name="Anantharaman K."/>
            <person name="Brown C.T."/>
            <person name="Hug L.A."/>
            <person name="Sharon I."/>
            <person name="Castelle C.J."/>
            <person name="Probst A.J."/>
            <person name="Thomas B.C."/>
            <person name="Singh A."/>
            <person name="Wilkins M.J."/>
            <person name="Karaoz U."/>
            <person name="Brodie E.L."/>
            <person name="Williams K.H."/>
            <person name="Hubbard S.S."/>
            <person name="Banfield J.F."/>
        </authorList>
    </citation>
    <scope>NUCLEOTIDE SEQUENCE [LARGE SCALE GENOMIC DNA]</scope>
</reference>
<comment type="caution">
    <text evidence="2">The sequence shown here is derived from an EMBL/GenBank/DDBJ whole genome shotgun (WGS) entry which is preliminary data.</text>
</comment>
<sequence length="76" mass="7919">MLWFGLIGAAVGLVLGKGPYGIGSGFVLGLIVWLGKESARGQPDWSEGVAQALLYRVGEIVIIVLIIVIALILSGL</sequence>
<dbReference type="AlphaFoldDB" id="A0A1F7HGH9"/>
<feature type="transmembrane region" description="Helical" evidence="1">
    <location>
        <begin position="53"/>
        <end position="73"/>
    </location>
</feature>
<keyword evidence="1" id="KW-0472">Membrane</keyword>
<accession>A0A1F7HGH9</accession>
<dbReference type="Proteomes" id="UP000178098">
    <property type="component" value="Unassembled WGS sequence"/>
</dbReference>
<dbReference type="EMBL" id="MFZT01000029">
    <property type="protein sequence ID" value="OGK30321.1"/>
    <property type="molecule type" value="Genomic_DNA"/>
</dbReference>
<proteinExistence type="predicted"/>
<keyword evidence="1" id="KW-1133">Transmembrane helix</keyword>
<keyword evidence="1" id="KW-0812">Transmembrane</keyword>
<evidence type="ECO:0000313" key="2">
    <source>
        <dbReference type="EMBL" id="OGK30321.1"/>
    </source>
</evidence>
<evidence type="ECO:0000313" key="3">
    <source>
        <dbReference type="Proteomes" id="UP000178098"/>
    </source>
</evidence>
<gene>
    <name evidence="2" type="ORF">A3D08_03595</name>
</gene>
<name>A0A1F7HGH9_9BACT</name>
<organism evidence="2 3">
    <name type="scientific">Candidatus Roizmanbacteria bacterium RIFCSPHIGHO2_02_FULL_43_11</name>
    <dbReference type="NCBI Taxonomy" id="1802043"/>
    <lineage>
        <taxon>Bacteria</taxon>
        <taxon>Candidatus Roizmaniibacteriota</taxon>
    </lineage>
</organism>
<evidence type="ECO:0000256" key="1">
    <source>
        <dbReference type="SAM" id="Phobius"/>
    </source>
</evidence>
<protein>
    <submittedName>
        <fullName evidence="2">Uncharacterized protein</fullName>
    </submittedName>
</protein>